<reference evidence="2" key="1">
    <citation type="journal article" date="2008" name="BMC Genomics">
        <title>A conifer genomics resource of 200,000 spruce (Picea spp.) ESTs and 6,464 high-quality, sequence-finished full-length cDNAs for Sitka spruce (Picea sitchensis).</title>
        <authorList>
            <person name="Ralph S.G."/>
            <person name="Chun H.J."/>
            <person name="Kolosova N."/>
            <person name="Cooper D."/>
            <person name="Oddy C."/>
            <person name="Ritland C.E."/>
            <person name="Kirkpatrick R."/>
            <person name="Moore R."/>
            <person name="Barber S."/>
            <person name="Holt R.A."/>
            <person name="Jones S.J."/>
            <person name="Marra M.A."/>
            <person name="Douglas C.J."/>
            <person name="Ritland K."/>
            <person name="Bohlmann J."/>
        </authorList>
    </citation>
    <scope>NUCLEOTIDE SEQUENCE</scope>
    <source>
        <tissue evidence="2">Green portion of the leader tissue</tissue>
    </source>
</reference>
<feature type="compositionally biased region" description="Basic residues" evidence="1">
    <location>
        <begin position="288"/>
        <end position="304"/>
    </location>
</feature>
<evidence type="ECO:0000313" key="2">
    <source>
        <dbReference type="EMBL" id="ABK24310.1"/>
    </source>
</evidence>
<dbReference type="EMBL" id="EF085002">
    <property type="protein sequence ID" value="ABK24310.1"/>
    <property type="molecule type" value="mRNA"/>
</dbReference>
<dbReference type="AlphaFoldDB" id="A9NUJ9"/>
<feature type="compositionally biased region" description="Basic residues" evidence="1">
    <location>
        <begin position="136"/>
        <end position="148"/>
    </location>
</feature>
<protein>
    <submittedName>
        <fullName evidence="2">Uncharacterized protein</fullName>
    </submittedName>
</protein>
<evidence type="ECO:0000256" key="1">
    <source>
        <dbReference type="SAM" id="MobiDB-lite"/>
    </source>
</evidence>
<proteinExistence type="evidence at transcript level"/>
<organism evidence="2">
    <name type="scientific">Picea sitchensis</name>
    <name type="common">Sitka spruce</name>
    <name type="synonym">Pinus sitchensis</name>
    <dbReference type="NCBI Taxonomy" id="3332"/>
    <lineage>
        <taxon>Eukaryota</taxon>
        <taxon>Viridiplantae</taxon>
        <taxon>Streptophyta</taxon>
        <taxon>Embryophyta</taxon>
        <taxon>Tracheophyta</taxon>
        <taxon>Spermatophyta</taxon>
        <taxon>Pinopsida</taxon>
        <taxon>Pinidae</taxon>
        <taxon>Conifers I</taxon>
        <taxon>Pinales</taxon>
        <taxon>Pinaceae</taxon>
        <taxon>Picea</taxon>
    </lineage>
</organism>
<feature type="region of interest" description="Disordered" evidence="1">
    <location>
        <begin position="81"/>
        <end position="100"/>
    </location>
</feature>
<feature type="region of interest" description="Disordered" evidence="1">
    <location>
        <begin position="132"/>
        <end position="153"/>
    </location>
</feature>
<dbReference type="PANTHER" id="PTHR34952:SF2">
    <property type="entry name" value="OS05G0113500 PROTEIN"/>
    <property type="match status" value="1"/>
</dbReference>
<dbReference type="PANTHER" id="PTHR34952">
    <property type="entry name" value="OS05G0113500 PROTEIN"/>
    <property type="match status" value="1"/>
</dbReference>
<sequence length="450" mass="50558">MIRMSEQGNLEASGLLYKNLAGVSYYESSILTRDEHSHVHSDFKREILFANWKQNEKLDLKYAYSDDVEKDTDNSINVNFTVENKGDPEGSFSDTDDSPTEDLRNALEVNLNIVDASKQDFNINLTETGDDFSCKDKKKRKKKRKGSTRKPNQIFAFNQEERKKIEQNKFPLDTKKSLISKTLCKSATFPDSAGGTQSSKNIPNTKVEKFENAIENGAESQYGYPDGKNSLMTRTISFPPSFKIVPAIRGGQEQNGMGPRPKLGVKWAPDVQEPPCSSVSHTVRTYHRHQSKKKDHKHKPKAKLGHGGGSVKTDKQHLYNSNFNTEDVPRRLQSSSAQHAGSRILLDVLPSRGCTSMHDKSHFLARKAPLLYVQTGENDIPNNIPLNPSEHCYRNEEVDFTANCTDDFVSEVKVNFTGSDAEFPLFQDSKCASSFLRTFQGKQLSFAEAS</sequence>
<name>A9NUJ9_PICSI</name>
<feature type="region of interest" description="Disordered" evidence="1">
    <location>
        <begin position="288"/>
        <end position="315"/>
    </location>
</feature>
<dbReference type="OMA" id="NGAESQY"/>
<accession>A9NUJ9</accession>